<dbReference type="AlphaFoldDB" id="A0A4P2Q1S6"/>
<dbReference type="PRINTS" id="PR01950">
    <property type="entry name" value="LANCSUPER"/>
</dbReference>
<evidence type="ECO:0000256" key="1">
    <source>
        <dbReference type="PIRSR" id="PIRSR607822-1"/>
    </source>
</evidence>
<dbReference type="InterPro" id="IPR012341">
    <property type="entry name" value="6hp_glycosidase-like_sf"/>
</dbReference>
<dbReference type="Pfam" id="PF05147">
    <property type="entry name" value="LANC_like"/>
    <property type="match status" value="1"/>
</dbReference>
<name>A0A4P2Q1S6_SORCE</name>
<dbReference type="Proteomes" id="UP000295781">
    <property type="component" value="Chromosome"/>
</dbReference>
<dbReference type="OrthoDB" id="5291353at2"/>
<accession>A0A4P2Q1S6</accession>
<feature type="binding site" evidence="1">
    <location>
        <position position="329"/>
    </location>
    <ligand>
        <name>Zn(2+)</name>
        <dbReference type="ChEBI" id="CHEBI:29105"/>
    </ligand>
</feature>
<dbReference type="PANTHER" id="PTHR12736">
    <property type="entry name" value="LANC-LIKE PROTEIN"/>
    <property type="match status" value="1"/>
</dbReference>
<sequence length="406" mass="43639">MTALFDRDRHEPLAGPVWDAGAARAAMERIVEDARKAFAPDGLWPIHPADAEDGESGPLTSLYFGAAGVVWALDHLAREGAVGPGPTFAEHLADIEVRNRQFLESEPLRVALGAGWQTRSWLLGDAGVFFTRWKAAAEEAVLPALAEVIARNTHDPALELMWGAPGTMLPALSLHRSTGAACWADLYRAGARALEGSLAHDERLGADVWTQDLYGSRVRYLGAVHGLAGNACALIAGRELLDPGAWRSLSSRLARTLEASAIRGASGVNWPAFVDQPPDRPLLVQHCHGAPGMVTALAALDQPIDELLNGGGELTWAAGPLVKGANLCHGTAGNGFAFLKLFERTGDDRWLARARAFAMHAVRQSEAQAEELGRRRYSLWTGDLGLACFLWECVRASARFPTVDVL</sequence>
<keyword evidence="1" id="KW-0862">Zinc</keyword>
<organism evidence="2 3">
    <name type="scientific">Sorangium cellulosum</name>
    <name type="common">Polyangium cellulosum</name>
    <dbReference type="NCBI Taxonomy" id="56"/>
    <lineage>
        <taxon>Bacteria</taxon>
        <taxon>Pseudomonadati</taxon>
        <taxon>Myxococcota</taxon>
        <taxon>Polyangia</taxon>
        <taxon>Polyangiales</taxon>
        <taxon>Polyangiaceae</taxon>
        <taxon>Sorangium</taxon>
    </lineage>
</organism>
<evidence type="ECO:0000313" key="3">
    <source>
        <dbReference type="Proteomes" id="UP000295781"/>
    </source>
</evidence>
<evidence type="ECO:0000313" key="2">
    <source>
        <dbReference type="EMBL" id="AUX22793.1"/>
    </source>
</evidence>
<dbReference type="RefSeq" id="WP_129347898.1">
    <property type="nucleotide sequence ID" value="NZ_CP012670.1"/>
</dbReference>
<reference evidence="2 3" key="1">
    <citation type="submission" date="2015-09" db="EMBL/GenBank/DDBJ databases">
        <title>Sorangium comparison.</title>
        <authorList>
            <person name="Zaburannyi N."/>
            <person name="Bunk B."/>
            <person name="Overmann J."/>
            <person name="Mueller R."/>
        </authorList>
    </citation>
    <scope>NUCLEOTIDE SEQUENCE [LARGE SCALE GENOMIC DNA]</scope>
    <source>
        <strain evidence="2 3">So ceGT47</strain>
    </source>
</reference>
<dbReference type="InterPro" id="IPR007822">
    <property type="entry name" value="LANC-like"/>
</dbReference>
<feature type="binding site" evidence="1">
    <location>
        <position position="328"/>
    </location>
    <ligand>
        <name>Zn(2+)</name>
        <dbReference type="ChEBI" id="CHEBI:29105"/>
    </ligand>
</feature>
<dbReference type="SUPFAM" id="SSF158745">
    <property type="entry name" value="LanC-like"/>
    <property type="match status" value="1"/>
</dbReference>
<protein>
    <submittedName>
        <fullName evidence="2">Lanthionine synthetase C-like protein</fullName>
    </submittedName>
</protein>
<keyword evidence="1" id="KW-0479">Metal-binding</keyword>
<dbReference type="EMBL" id="CP012670">
    <property type="protein sequence ID" value="AUX22793.1"/>
    <property type="molecule type" value="Genomic_DNA"/>
</dbReference>
<dbReference type="GO" id="GO:0005975">
    <property type="term" value="P:carbohydrate metabolic process"/>
    <property type="evidence" value="ECO:0007669"/>
    <property type="project" value="InterPro"/>
</dbReference>
<dbReference type="PANTHER" id="PTHR12736:SF7">
    <property type="entry name" value="LANC-LIKE PROTEIN 3"/>
    <property type="match status" value="1"/>
</dbReference>
<dbReference type="SMART" id="SM01260">
    <property type="entry name" value="LANC_like"/>
    <property type="match status" value="1"/>
</dbReference>
<dbReference type="Gene3D" id="1.50.10.10">
    <property type="match status" value="1"/>
</dbReference>
<proteinExistence type="predicted"/>
<gene>
    <name evidence="2" type="ORF">SOCEGT47_033050</name>
</gene>
<dbReference type="GO" id="GO:0031179">
    <property type="term" value="P:peptide modification"/>
    <property type="evidence" value="ECO:0007669"/>
    <property type="project" value="InterPro"/>
</dbReference>
<dbReference type="CDD" id="cd04794">
    <property type="entry name" value="euk_LANCL"/>
    <property type="match status" value="1"/>
</dbReference>
<dbReference type="GO" id="GO:0046872">
    <property type="term" value="F:metal ion binding"/>
    <property type="evidence" value="ECO:0007669"/>
    <property type="project" value="UniProtKB-KW"/>
</dbReference>
<feature type="binding site" evidence="1">
    <location>
        <position position="287"/>
    </location>
    <ligand>
        <name>Zn(2+)</name>
        <dbReference type="ChEBI" id="CHEBI:29105"/>
    </ligand>
</feature>
<dbReference type="GO" id="GO:0005886">
    <property type="term" value="C:plasma membrane"/>
    <property type="evidence" value="ECO:0007669"/>
    <property type="project" value="TreeGrafter"/>
</dbReference>